<dbReference type="AlphaFoldDB" id="X1L864"/>
<dbReference type="EMBL" id="BARV01002205">
    <property type="protein sequence ID" value="GAH90358.1"/>
    <property type="molecule type" value="Genomic_DNA"/>
</dbReference>
<gene>
    <name evidence="1" type="ORF">S06H3_05838</name>
</gene>
<protein>
    <submittedName>
        <fullName evidence="1">Uncharacterized protein</fullName>
    </submittedName>
</protein>
<feature type="non-terminal residue" evidence="1">
    <location>
        <position position="1"/>
    </location>
</feature>
<comment type="caution">
    <text evidence="1">The sequence shown here is derived from an EMBL/GenBank/DDBJ whole genome shotgun (WGS) entry which is preliminary data.</text>
</comment>
<accession>X1L864</accession>
<name>X1L864_9ZZZZ</name>
<proteinExistence type="predicted"/>
<reference evidence="1" key="1">
    <citation type="journal article" date="2014" name="Front. Microbiol.">
        <title>High frequency of phylogenetically diverse reductive dehalogenase-homologous genes in deep subseafloor sedimentary metagenomes.</title>
        <authorList>
            <person name="Kawai M."/>
            <person name="Futagami T."/>
            <person name="Toyoda A."/>
            <person name="Takaki Y."/>
            <person name="Nishi S."/>
            <person name="Hori S."/>
            <person name="Arai W."/>
            <person name="Tsubouchi T."/>
            <person name="Morono Y."/>
            <person name="Uchiyama I."/>
            <person name="Ito T."/>
            <person name="Fujiyama A."/>
            <person name="Inagaki F."/>
            <person name="Takami H."/>
        </authorList>
    </citation>
    <scope>NUCLEOTIDE SEQUENCE</scope>
    <source>
        <strain evidence="1">Expedition CK06-06</strain>
    </source>
</reference>
<sequence length="29" mass="3670">TFELLKWRHMWAKLKGKEELGRWRKLESL</sequence>
<organism evidence="1">
    <name type="scientific">marine sediment metagenome</name>
    <dbReference type="NCBI Taxonomy" id="412755"/>
    <lineage>
        <taxon>unclassified sequences</taxon>
        <taxon>metagenomes</taxon>
        <taxon>ecological metagenomes</taxon>
    </lineage>
</organism>
<evidence type="ECO:0000313" key="1">
    <source>
        <dbReference type="EMBL" id="GAH90358.1"/>
    </source>
</evidence>